<evidence type="ECO:0000313" key="2">
    <source>
        <dbReference type="EMBL" id="KAE9399345.1"/>
    </source>
</evidence>
<feature type="region of interest" description="Disordered" evidence="1">
    <location>
        <begin position="1"/>
        <end position="73"/>
    </location>
</feature>
<name>A0A6A4HRH3_9AGAR</name>
<proteinExistence type="predicted"/>
<sequence>MPVTRSQTRKEKEAVESAPTSSPTNPPRSLVQPKRRKAKVKVPTIASGDSSSTPTTSSAPIAPAPDPHPYDLQRETMISSSPELLASAVVESGSTSCFEASMILDEDARVILENPDLLSGPRVPILIRLAAMAFRNFDEFHHLQKEMTTEVVRSIVHRSRPHQAATLENAESDADLVTELWDVTRGLLERIEILADCTALPDYMVEQVILIDSISDEQWGAFWANYPQFSFEVPFNPPEASATEEIKHMEMQLLDDFVNMDMATLMEPPTMLY</sequence>
<dbReference type="Proteomes" id="UP000799118">
    <property type="component" value="Unassembled WGS sequence"/>
</dbReference>
<evidence type="ECO:0000313" key="3">
    <source>
        <dbReference type="Proteomes" id="UP000799118"/>
    </source>
</evidence>
<organism evidence="2 3">
    <name type="scientific">Gymnopus androsaceus JB14</name>
    <dbReference type="NCBI Taxonomy" id="1447944"/>
    <lineage>
        <taxon>Eukaryota</taxon>
        <taxon>Fungi</taxon>
        <taxon>Dikarya</taxon>
        <taxon>Basidiomycota</taxon>
        <taxon>Agaricomycotina</taxon>
        <taxon>Agaricomycetes</taxon>
        <taxon>Agaricomycetidae</taxon>
        <taxon>Agaricales</taxon>
        <taxon>Marasmiineae</taxon>
        <taxon>Omphalotaceae</taxon>
        <taxon>Gymnopus</taxon>
    </lineage>
</organism>
<dbReference type="AlphaFoldDB" id="A0A6A4HRH3"/>
<gene>
    <name evidence="2" type="ORF">BT96DRAFT_939433</name>
</gene>
<evidence type="ECO:0000256" key="1">
    <source>
        <dbReference type="SAM" id="MobiDB-lite"/>
    </source>
</evidence>
<dbReference type="EMBL" id="ML769470">
    <property type="protein sequence ID" value="KAE9399345.1"/>
    <property type="molecule type" value="Genomic_DNA"/>
</dbReference>
<keyword evidence="3" id="KW-1185">Reference proteome</keyword>
<feature type="compositionally biased region" description="Low complexity" evidence="1">
    <location>
        <begin position="46"/>
        <end position="61"/>
    </location>
</feature>
<protein>
    <submittedName>
        <fullName evidence="2">Uncharacterized protein</fullName>
    </submittedName>
</protein>
<reference evidence="2" key="1">
    <citation type="journal article" date="2019" name="Environ. Microbiol.">
        <title>Fungal ecological strategies reflected in gene transcription - a case study of two litter decomposers.</title>
        <authorList>
            <person name="Barbi F."/>
            <person name="Kohler A."/>
            <person name="Barry K."/>
            <person name="Baskaran P."/>
            <person name="Daum C."/>
            <person name="Fauchery L."/>
            <person name="Ihrmark K."/>
            <person name="Kuo A."/>
            <person name="LaButti K."/>
            <person name="Lipzen A."/>
            <person name="Morin E."/>
            <person name="Grigoriev I.V."/>
            <person name="Henrissat B."/>
            <person name="Lindahl B."/>
            <person name="Martin F."/>
        </authorList>
    </citation>
    <scope>NUCLEOTIDE SEQUENCE</scope>
    <source>
        <strain evidence="2">JB14</strain>
    </source>
</reference>
<accession>A0A6A4HRH3</accession>